<feature type="transmembrane region" description="Helical" evidence="6">
    <location>
        <begin position="76"/>
        <end position="98"/>
    </location>
</feature>
<accession>A0A6G9A5Z2</accession>
<dbReference type="GO" id="GO:0140359">
    <property type="term" value="F:ABC-type transporter activity"/>
    <property type="evidence" value="ECO:0007669"/>
    <property type="project" value="InterPro"/>
</dbReference>
<sequence>MLSNEAYHSPGERQLLLRFWKSAGGFWKGKSAGWAWLLTVLLIATVLLQLLTQYYLNFWNRDFFNAVERKDGKELLSQALRFIPLAAASLSLAVFSVWGRMTLQRRWRAWFSDELYRYWLGQDRFVRLNFVAGDYQAPEYRIAEDVRLATDLPVDLVLGLAASLLTAATFIGILWVVGGNLTIDAASLTLTIPGYLVVAVVIYSIAVAAVTMLIGRRLTDVLEENKRAEAQLRAVGTHVRESGESTAPGMKGEDGIRAIRPALKAVISSWLDYCWQLVRLTIITHTNSLVTPVIGLLLCTPKYVAGTILLGEVVQAAAAFVVVQGACSWFTDNYPRLAEWAASANRVASLLLALDKIDPAQVKDETVRMRG</sequence>
<gene>
    <name evidence="8" type="ORF">HAV00_16950</name>
</gene>
<dbReference type="RefSeq" id="WP_166468203.1">
    <property type="nucleotide sequence ID" value="NZ_CP050066.2"/>
</dbReference>
<dbReference type="Proteomes" id="UP000500895">
    <property type="component" value="Chromosome"/>
</dbReference>
<evidence type="ECO:0000313" key="8">
    <source>
        <dbReference type="EMBL" id="QIP07848.1"/>
    </source>
</evidence>
<keyword evidence="2" id="KW-0813">Transport</keyword>
<evidence type="ECO:0000256" key="3">
    <source>
        <dbReference type="ARBA" id="ARBA00022692"/>
    </source>
</evidence>
<reference evidence="8 9" key="1">
    <citation type="journal article" date="2020" name="Int. J. Syst. Evol. Microbiol.">
        <title>Description and complete genome sequences of Bradyrhizobium symbiodeficiens sp. nov., a non-symbiotic bacterium associated with legumes native to Canada.</title>
        <authorList>
            <person name="Bromfield E.S.P."/>
            <person name="Cloutier S."/>
            <person name="Nguyen H.D.T."/>
        </authorList>
    </citation>
    <scope>NUCLEOTIDE SEQUENCE [LARGE SCALE GENOMIC DNA]</scope>
    <source>
        <strain evidence="8 9">101S1MB</strain>
    </source>
</reference>
<dbReference type="PROSITE" id="PS50929">
    <property type="entry name" value="ABC_TM1F"/>
    <property type="match status" value="1"/>
</dbReference>
<keyword evidence="3 6" id="KW-0812">Transmembrane</keyword>
<evidence type="ECO:0000256" key="5">
    <source>
        <dbReference type="ARBA" id="ARBA00023136"/>
    </source>
</evidence>
<proteinExistence type="predicted"/>
<feature type="transmembrane region" description="Helical" evidence="6">
    <location>
        <begin position="192"/>
        <end position="214"/>
    </location>
</feature>
<dbReference type="InterPro" id="IPR050835">
    <property type="entry name" value="ABC_transporter_sub-D"/>
</dbReference>
<name>A0A6G9A5Z2_9BRAD</name>
<dbReference type="SUPFAM" id="SSF90123">
    <property type="entry name" value="ABC transporter transmembrane region"/>
    <property type="match status" value="1"/>
</dbReference>
<dbReference type="GO" id="GO:0005886">
    <property type="term" value="C:plasma membrane"/>
    <property type="evidence" value="ECO:0007669"/>
    <property type="project" value="UniProtKB-SubCell"/>
</dbReference>
<comment type="subcellular location">
    <subcellularLocation>
        <location evidence="1">Cell membrane</location>
        <topology evidence="1">Multi-pass membrane protein</topology>
    </subcellularLocation>
</comment>
<dbReference type="AlphaFoldDB" id="A0A6G9A5Z2"/>
<protein>
    <submittedName>
        <fullName evidence="8">SbmA/BacA-like family transporter</fullName>
    </submittedName>
</protein>
<feature type="transmembrane region" description="Helical" evidence="6">
    <location>
        <begin position="34"/>
        <end position="56"/>
    </location>
</feature>
<feature type="domain" description="ABC transmembrane type-1" evidence="7">
    <location>
        <begin position="40"/>
        <end position="339"/>
    </location>
</feature>
<feature type="transmembrane region" description="Helical" evidence="6">
    <location>
        <begin position="156"/>
        <end position="177"/>
    </location>
</feature>
<evidence type="ECO:0000259" key="7">
    <source>
        <dbReference type="PROSITE" id="PS50929"/>
    </source>
</evidence>
<evidence type="ECO:0000256" key="4">
    <source>
        <dbReference type="ARBA" id="ARBA00022989"/>
    </source>
</evidence>
<dbReference type="GO" id="GO:0005524">
    <property type="term" value="F:ATP binding"/>
    <property type="evidence" value="ECO:0007669"/>
    <property type="project" value="InterPro"/>
</dbReference>
<keyword evidence="4 6" id="KW-1133">Transmembrane helix</keyword>
<evidence type="ECO:0000313" key="9">
    <source>
        <dbReference type="Proteomes" id="UP000500895"/>
    </source>
</evidence>
<dbReference type="InterPro" id="IPR011527">
    <property type="entry name" value="ABC1_TM_dom"/>
</dbReference>
<dbReference type="Gene3D" id="1.20.1560.10">
    <property type="entry name" value="ABC transporter type 1, transmembrane domain"/>
    <property type="match status" value="1"/>
</dbReference>
<dbReference type="PANTHER" id="PTHR11384">
    <property type="entry name" value="ATP-BINDING CASSETTE, SUB-FAMILY D MEMBER"/>
    <property type="match status" value="1"/>
</dbReference>
<dbReference type="EMBL" id="CP050066">
    <property type="protein sequence ID" value="QIP07848.1"/>
    <property type="molecule type" value="Genomic_DNA"/>
</dbReference>
<dbReference type="Pfam" id="PF06472">
    <property type="entry name" value="ABC_membrane_2"/>
    <property type="match status" value="1"/>
</dbReference>
<evidence type="ECO:0000256" key="2">
    <source>
        <dbReference type="ARBA" id="ARBA00022448"/>
    </source>
</evidence>
<dbReference type="PANTHER" id="PTHR11384:SF59">
    <property type="entry name" value="LYSOSOMAL COBALAMIN TRANSPORTER ABCD4"/>
    <property type="match status" value="1"/>
</dbReference>
<evidence type="ECO:0000256" key="6">
    <source>
        <dbReference type="SAM" id="Phobius"/>
    </source>
</evidence>
<evidence type="ECO:0000256" key="1">
    <source>
        <dbReference type="ARBA" id="ARBA00004651"/>
    </source>
</evidence>
<organism evidence="8 9">
    <name type="scientific">Bradyrhizobium symbiodeficiens</name>
    <dbReference type="NCBI Taxonomy" id="1404367"/>
    <lineage>
        <taxon>Bacteria</taxon>
        <taxon>Pseudomonadati</taxon>
        <taxon>Pseudomonadota</taxon>
        <taxon>Alphaproteobacteria</taxon>
        <taxon>Hyphomicrobiales</taxon>
        <taxon>Nitrobacteraceae</taxon>
        <taxon>Bradyrhizobium</taxon>
    </lineage>
</organism>
<keyword evidence="5 6" id="KW-0472">Membrane</keyword>
<dbReference type="InterPro" id="IPR036640">
    <property type="entry name" value="ABC1_TM_sf"/>
</dbReference>